<keyword evidence="2" id="KW-1185">Reference proteome</keyword>
<dbReference type="Pfam" id="PF02239">
    <property type="entry name" value="Cytochrom_D1"/>
    <property type="match status" value="1"/>
</dbReference>
<protein>
    <recommendedName>
        <fullName evidence="3">Cytochrome D1</fullName>
    </recommendedName>
</protein>
<dbReference type="EMBL" id="AZHX01001193">
    <property type="protein sequence ID" value="ETX04558.1"/>
    <property type="molecule type" value="Genomic_DNA"/>
</dbReference>
<organism evidence="1 2">
    <name type="scientific">Candidatus Entotheonella gemina</name>
    <dbReference type="NCBI Taxonomy" id="1429439"/>
    <lineage>
        <taxon>Bacteria</taxon>
        <taxon>Pseudomonadati</taxon>
        <taxon>Nitrospinota/Tectimicrobiota group</taxon>
        <taxon>Candidatus Tectimicrobiota</taxon>
        <taxon>Candidatus Entotheonellia</taxon>
        <taxon>Candidatus Entotheonellales</taxon>
        <taxon>Candidatus Entotheonellaceae</taxon>
        <taxon>Candidatus Entotheonella</taxon>
    </lineage>
</organism>
<comment type="caution">
    <text evidence="1">The sequence shown here is derived from an EMBL/GenBank/DDBJ whole genome shotgun (WGS) entry which is preliminary data.</text>
</comment>
<dbReference type="InterPro" id="IPR011048">
    <property type="entry name" value="Haem_d1_sf"/>
</dbReference>
<dbReference type="Gene3D" id="2.130.10.10">
    <property type="entry name" value="YVTN repeat-like/Quinoprotein amine dehydrogenase"/>
    <property type="match status" value="1"/>
</dbReference>
<dbReference type="HOGENOM" id="CLU_430126_0_0_7"/>
<dbReference type="Proteomes" id="UP000019140">
    <property type="component" value="Unassembled WGS sequence"/>
</dbReference>
<reference evidence="1 2" key="1">
    <citation type="journal article" date="2014" name="Nature">
        <title>An environmental bacterial taxon with a large and distinct metabolic repertoire.</title>
        <authorList>
            <person name="Wilson M.C."/>
            <person name="Mori T."/>
            <person name="Ruckert C."/>
            <person name="Uria A.R."/>
            <person name="Helf M.J."/>
            <person name="Takada K."/>
            <person name="Gernert C."/>
            <person name="Steffens U.A."/>
            <person name="Heycke N."/>
            <person name="Schmitt S."/>
            <person name="Rinke C."/>
            <person name="Helfrich E.J."/>
            <person name="Brachmann A.O."/>
            <person name="Gurgui C."/>
            <person name="Wakimoto T."/>
            <person name="Kracht M."/>
            <person name="Crusemann M."/>
            <person name="Hentschel U."/>
            <person name="Abe I."/>
            <person name="Matsunaga S."/>
            <person name="Kalinowski J."/>
            <person name="Takeyama H."/>
            <person name="Piel J."/>
        </authorList>
    </citation>
    <scope>NUCLEOTIDE SEQUENCE [LARGE SCALE GENOMIC DNA]</scope>
    <source>
        <strain evidence="2">TSY2</strain>
    </source>
</reference>
<sequence>MLAIFMNAAPASSQPAATAPAASGGQPAPYTEKVVQEGIAVELTIDHVNKPARQSNAFQEGDKVFIRFTLSDTATNSPLQRAFPAAWMDLLLPGDQTTPKQCLGKIAQFLGGGLYSRAELDLNVYYVLALNADSTISVVDPLFGFGGSKLLALIPLQRPGLDWVLTENQETLFVSMPDAHRVAAIDTISWRVVTNLEVGPRPTRLALQPDNAYLWVASGSSQASHDGVTVVRIRDRKIVARIPTGSGPHEIAFDPDSRYAFVTNQRDETVSVIDIRTLKKLKDIDTGARPIALAYSKRAQAVYVAHHDDGTIVAIDGSRHEIVARMTTEAGLAQLRFPPAQRFEHFGIAINPLNNYVYIFDTSHNTIIQSGMLEEEGSDQITFTDELAYIRHHDSEIVLMIPLEQIGAPGEPVPVVDFPGGQAPLGHTSRPSLADAMVQASGEYGVLVANPGDKAIYYYKEGMAAPMGNFSNYGREPRAVLVVERNLRERAAGVYETAVELRSPGKYDIAFFLDSPRMAHCFTFVIDPNPTRDRPRDALPIRVEPQLDNSTVGVGTPVRLQFKLTDPQTHEPRLDLQDVHVLVFTPPHWQQRAWAQHAGDGVYTVDVVLPASGFYTVALASPSLGLKATPYLTLQAKKAGHE</sequence>
<dbReference type="PANTHER" id="PTHR47197">
    <property type="entry name" value="PROTEIN NIRF"/>
    <property type="match status" value="1"/>
</dbReference>
<name>W4M308_9BACT</name>
<evidence type="ECO:0008006" key="3">
    <source>
        <dbReference type="Google" id="ProtNLM"/>
    </source>
</evidence>
<evidence type="ECO:0000313" key="1">
    <source>
        <dbReference type="EMBL" id="ETX04558.1"/>
    </source>
</evidence>
<evidence type="ECO:0000313" key="2">
    <source>
        <dbReference type="Proteomes" id="UP000019140"/>
    </source>
</evidence>
<dbReference type="NCBIfam" id="TIGR02276">
    <property type="entry name" value="beta_rpt_yvtn"/>
    <property type="match status" value="1"/>
</dbReference>
<dbReference type="InterPro" id="IPR051200">
    <property type="entry name" value="Host-pathogen_enzymatic-act"/>
</dbReference>
<dbReference type="PANTHER" id="PTHR47197:SF3">
    <property type="entry name" value="DIHYDRO-HEME D1 DEHYDROGENASE"/>
    <property type="match status" value="1"/>
</dbReference>
<accession>W4M308</accession>
<dbReference type="AlphaFoldDB" id="W4M308"/>
<proteinExistence type="predicted"/>
<dbReference type="InterPro" id="IPR015943">
    <property type="entry name" value="WD40/YVTN_repeat-like_dom_sf"/>
</dbReference>
<gene>
    <name evidence="1" type="ORF">ETSY2_28140</name>
</gene>
<dbReference type="SUPFAM" id="SSF51004">
    <property type="entry name" value="C-terminal (heme d1) domain of cytochrome cd1-nitrite reductase"/>
    <property type="match status" value="1"/>
</dbReference>
<dbReference type="InterPro" id="IPR011964">
    <property type="entry name" value="YVTN_b-propeller_repeat"/>
</dbReference>